<dbReference type="UniPathway" id="UPA00115">
    <property type="reaction ID" value="UER00412"/>
</dbReference>
<dbReference type="GO" id="GO:0005737">
    <property type="term" value="C:cytoplasm"/>
    <property type="evidence" value="ECO:0007669"/>
    <property type="project" value="TreeGrafter"/>
</dbReference>
<dbReference type="EC" id="5.3.1.6" evidence="4"/>
<dbReference type="PANTHER" id="PTHR11934">
    <property type="entry name" value="RIBOSE-5-PHOSPHATE ISOMERASE"/>
    <property type="match status" value="1"/>
</dbReference>
<comment type="catalytic activity">
    <reaction evidence="1">
        <text>aldehydo-D-ribose 5-phosphate = D-ribulose 5-phosphate</text>
        <dbReference type="Rhea" id="RHEA:14657"/>
        <dbReference type="ChEBI" id="CHEBI:58121"/>
        <dbReference type="ChEBI" id="CHEBI:58273"/>
        <dbReference type="EC" id="5.3.1.6"/>
    </reaction>
</comment>
<keyword evidence="6 9" id="KW-0413">Isomerase</keyword>
<dbReference type="GO" id="GO:0006014">
    <property type="term" value="P:D-ribose metabolic process"/>
    <property type="evidence" value="ECO:0007669"/>
    <property type="project" value="TreeGrafter"/>
</dbReference>
<protein>
    <recommendedName>
        <fullName evidence="5">Ribose-5-phosphate isomerase</fullName>
        <ecNumber evidence="4">5.3.1.6</ecNumber>
    </recommendedName>
    <alternativeName>
        <fullName evidence="8">D-ribose-5-phosphate ketol-isomerase</fullName>
    </alternativeName>
    <alternativeName>
        <fullName evidence="7">Phosphoriboisomerase</fullName>
    </alternativeName>
</protein>
<evidence type="ECO:0000256" key="2">
    <source>
        <dbReference type="ARBA" id="ARBA00004988"/>
    </source>
</evidence>
<gene>
    <name evidence="9" type="ORF">EV356DRAFT_556741</name>
</gene>
<evidence type="ECO:0000313" key="10">
    <source>
        <dbReference type="Proteomes" id="UP000800092"/>
    </source>
</evidence>
<evidence type="ECO:0000256" key="3">
    <source>
        <dbReference type="ARBA" id="ARBA00008088"/>
    </source>
</evidence>
<accession>A0A6A6HPS7</accession>
<organism evidence="9 10">
    <name type="scientific">Viridothelium virens</name>
    <name type="common">Speckled blister lichen</name>
    <name type="synonym">Trypethelium virens</name>
    <dbReference type="NCBI Taxonomy" id="1048519"/>
    <lineage>
        <taxon>Eukaryota</taxon>
        <taxon>Fungi</taxon>
        <taxon>Dikarya</taxon>
        <taxon>Ascomycota</taxon>
        <taxon>Pezizomycotina</taxon>
        <taxon>Dothideomycetes</taxon>
        <taxon>Dothideomycetes incertae sedis</taxon>
        <taxon>Trypetheliales</taxon>
        <taxon>Trypetheliaceae</taxon>
        <taxon>Viridothelium</taxon>
    </lineage>
</organism>
<dbReference type="GO" id="GO:0009052">
    <property type="term" value="P:pentose-phosphate shunt, non-oxidative branch"/>
    <property type="evidence" value="ECO:0007669"/>
    <property type="project" value="InterPro"/>
</dbReference>
<dbReference type="Pfam" id="PF06026">
    <property type="entry name" value="Rib_5-P_isom_A"/>
    <property type="match status" value="1"/>
</dbReference>
<keyword evidence="10" id="KW-1185">Reference proteome</keyword>
<dbReference type="CDD" id="cd01398">
    <property type="entry name" value="RPI_A"/>
    <property type="match status" value="1"/>
</dbReference>
<evidence type="ECO:0000313" key="9">
    <source>
        <dbReference type="EMBL" id="KAF2240116.1"/>
    </source>
</evidence>
<dbReference type="AlphaFoldDB" id="A0A6A6HPS7"/>
<name>A0A6A6HPS7_VIRVR</name>
<evidence type="ECO:0000256" key="4">
    <source>
        <dbReference type="ARBA" id="ARBA00011959"/>
    </source>
</evidence>
<dbReference type="NCBIfam" id="TIGR00021">
    <property type="entry name" value="rpiA"/>
    <property type="match status" value="1"/>
</dbReference>
<dbReference type="Gene3D" id="3.40.50.1360">
    <property type="match status" value="1"/>
</dbReference>
<evidence type="ECO:0000256" key="8">
    <source>
        <dbReference type="ARBA" id="ARBA00032273"/>
    </source>
</evidence>
<proteinExistence type="inferred from homology"/>
<dbReference type="GO" id="GO:0004751">
    <property type="term" value="F:ribose-5-phosphate isomerase activity"/>
    <property type="evidence" value="ECO:0007669"/>
    <property type="project" value="UniProtKB-EC"/>
</dbReference>
<dbReference type="Gene3D" id="3.30.70.260">
    <property type="match status" value="1"/>
</dbReference>
<dbReference type="InterPro" id="IPR004788">
    <property type="entry name" value="Ribose5P_isomerase_type_A"/>
</dbReference>
<comment type="pathway">
    <text evidence="2">Carbohydrate degradation; pentose phosphate pathway; D-ribose 5-phosphate from D-ribulose 5-phosphate (non-oxidative stage): step 1/1.</text>
</comment>
<dbReference type="Proteomes" id="UP000800092">
    <property type="component" value="Unassembled WGS sequence"/>
</dbReference>
<evidence type="ECO:0000256" key="1">
    <source>
        <dbReference type="ARBA" id="ARBA00001713"/>
    </source>
</evidence>
<reference evidence="9" key="1">
    <citation type="journal article" date="2020" name="Stud. Mycol.">
        <title>101 Dothideomycetes genomes: a test case for predicting lifestyles and emergence of pathogens.</title>
        <authorList>
            <person name="Haridas S."/>
            <person name="Albert R."/>
            <person name="Binder M."/>
            <person name="Bloem J."/>
            <person name="Labutti K."/>
            <person name="Salamov A."/>
            <person name="Andreopoulos B."/>
            <person name="Baker S."/>
            <person name="Barry K."/>
            <person name="Bills G."/>
            <person name="Bluhm B."/>
            <person name="Cannon C."/>
            <person name="Castanera R."/>
            <person name="Culley D."/>
            <person name="Daum C."/>
            <person name="Ezra D."/>
            <person name="Gonzalez J."/>
            <person name="Henrissat B."/>
            <person name="Kuo A."/>
            <person name="Liang C."/>
            <person name="Lipzen A."/>
            <person name="Lutzoni F."/>
            <person name="Magnuson J."/>
            <person name="Mondo S."/>
            <person name="Nolan M."/>
            <person name="Ohm R."/>
            <person name="Pangilinan J."/>
            <person name="Park H.-J."/>
            <person name="Ramirez L."/>
            <person name="Alfaro M."/>
            <person name="Sun H."/>
            <person name="Tritt A."/>
            <person name="Yoshinaga Y."/>
            <person name="Zwiers L.-H."/>
            <person name="Turgeon B."/>
            <person name="Goodwin S."/>
            <person name="Spatafora J."/>
            <person name="Crous P."/>
            <person name="Grigoriev I."/>
        </authorList>
    </citation>
    <scope>NUCLEOTIDE SEQUENCE</scope>
    <source>
        <strain evidence="9">Tuck. ex Michener</strain>
    </source>
</reference>
<sequence length="315" mass="34159">MGDQIEAAKKRAAERAVAEHFSPSFRYVGIGSGTTILYVVDAIKASLESHLASTQPPEEHRASLDSMIQFVPTGYQSRQVVVQAGLTPIAFDSLPETVALDVAFDGADEVDDELNCIKGGGACLFQEKLVATKAKKFVCVADYRKNQPRLLTSWPSIPIEIVPIAVYTVLARLRALGSSSPTVRAGRLAKSGPDQTDQGNFIIDAPFPSPLLTKKDLLEARKKGESWAMMERLGTGRNPEGRWEVEALAREIKSITGVLDVGLFVGENGYDVSQRQAKGEKKAYGLEAGQKPVICYFGMQDGNVEVKEAEVSNLT</sequence>
<evidence type="ECO:0000256" key="6">
    <source>
        <dbReference type="ARBA" id="ARBA00023235"/>
    </source>
</evidence>
<dbReference type="SUPFAM" id="SSF100950">
    <property type="entry name" value="NagB/RpiA/CoA transferase-like"/>
    <property type="match status" value="1"/>
</dbReference>
<comment type="similarity">
    <text evidence="3">Belongs to the ribose 5-phosphate isomerase family.</text>
</comment>
<evidence type="ECO:0000256" key="7">
    <source>
        <dbReference type="ARBA" id="ARBA00029734"/>
    </source>
</evidence>
<dbReference type="InterPro" id="IPR037171">
    <property type="entry name" value="NagB/RpiA_transferase-like"/>
</dbReference>
<evidence type="ECO:0000256" key="5">
    <source>
        <dbReference type="ARBA" id="ARBA00019150"/>
    </source>
</evidence>
<dbReference type="PANTHER" id="PTHR11934:SF0">
    <property type="entry name" value="RIBOSE-5-PHOSPHATE ISOMERASE"/>
    <property type="match status" value="1"/>
</dbReference>
<dbReference type="EMBL" id="ML991771">
    <property type="protein sequence ID" value="KAF2240116.1"/>
    <property type="molecule type" value="Genomic_DNA"/>
</dbReference>
<dbReference type="OrthoDB" id="1555531at2759"/>
<dbReference type="FunFam" id="3.40.50.1360:FF:000014">
    <property type="entry name" value="Ribose 5-phosphate isomerase"/>
    <property type="match status" value="1"/>
</dbReference>
<dbReference type="SUPFAM" id="SSF75445">
    <property type="entry name" value="D-ribose-5-phosphate isomerase (RpiA), lid domain"/>
    <property type="match status" value="1"/>
</dbReference>